<dbReference type="PANTHER" id="PTHR47017">
    <property type="entry name" value="ACYL-COA"/>
    <property type="match status" value="1"/>
</dbReference>
<evidence type="ECO:0008006" key="3">
    <source>
        <dbReference type="Google" id="ProtNLM"/>
    </source>
</evidence>
<dbReference type="AlphaFoldDB" id="C6WXW4"/>
<reference evidence="2" key="1">
    <citation type="submission" date="2009-07" db="EMBL/GenBank/DDBJ databases">
        <title>Complete sequence of Methylotenera mobilis JLW8.</title>
        <authorList>
            <consortium name="US DOE Joint Genome Institute"/>
            <person name="Lucas S."/>
            <person name="Copeland A."/>
            <person name="Lapidus A."/>
            <person name="Glavina del Rio T."/>
            <person name="Tice H."/>
            <person name="Bruce D."/>
            <person name="Goodwin L."/>
            <person name="Pitluck S."/>
            <person name="LaButti K.M."/>
            <person name="Clum A."/>
            <person name="Larimer F."/>
            <person name="Land M."/>
            <person name="Hauser L."/>
            <person name="Kyrpides N."/>
            <person name="Mikhailova N."/>
            <person name="Kayluzhnaya M."/>
            <person name="Chistoserdova L."/>
        </authorList>
    </citation>
    <scope>NUCLEOTIDE SEQUENCE [LARGE SCALE GENOMIC DNA]</scope>
    <source>
        <strain evidence="2">JLW8 / ATCC BAA-1282 / DSM 17540</strain>
    </source>
</reference>
<organism evidence="1 2">
    <name type="scientific">Methylotenera mobilis (strain JLW8 / ATCC BAA-1282 / DSM 17540)</name>
    <dbReference type="NCBI Taxonomy" id="583345"/>
    <lineage>
        <taxon>Bacteria</taxon>
        <taxon>Pseudomonadati</taxon>
        <taxon>Pseudomonadota</taxon>
        <taxon>Betaproteobacteria</taxon>
        <taxon>Nitrosomonadales</taxon>
        <taxon>Methylophilaceae</taxon>
        <taxon>Methylotenera</taxon>
    </lineage>
</organism>
<evidence type="ECO:0000313" key="2">
    <source>
        <dbReference type="Proteomes" id="UP000002742"/>
    </source>
</evidence>
<reference evidence="1 2" key="2">
    <citation type="journal article" date="2011" name="J. Bacteriol.">
        <title>Genomes of three methylotrophs from a single niche uncover genetic and metabolic divergence of Methylophilaceae.</title>
        <authorList>
            <person name="Lapidus A."/>
            <person name="Clum A."/>
            <person name="Labutti K."/>
            <person name="Kaluzhnaya M.G."/>
            <person name="Lim S."/>
            <person name="Beck D.A."/>
            <person name="Glavina Del Rio T."/>
            <person name="Nolan M."/>
            <person name="Mavromatis K."/>
            <person name="Huntemann M."/>
            <person name="Lucas S."/>
            <person name="Lidstrom M.E."/>
            <person name="Ivanova N."/>
            <person name="Chistoserdova L."/>
        </authorList>
    </citation>
    <scope>NUCLEOTIDE SEQUENCE [LARGE SCALE GENOMIC DNA]</scope>
    <source>
        <strain evidence="2">JLW8 / ATCC BAA-1282 / DSM 17540</strain>
    </source>
</reference>
<name>C6WXW4_METML</name>
<dbReference type="eggNOG" id="COG3146">
    <property type="taxonomic scope" value="Bacteria"/>
</dbReference>
<dbReference type="RefSeq" id="WP_015832798.1">
    <property type="nucleotide sequence ID" value="NC_012968.1"/>
</dbReference>
<accession>C6WXW4</accession>
<keyword evidence="2" id="KW-1185">Reference proteome</keyword>
<sequence>MALRLEVGESVAQVPAEVWDALTDGMPLLGHAFLSALETSKSVGGDSGWQPVPLLLYDNAQLIGAVPLYVKYHSYGEYVFDWAWAEAYERNGLNYYPKLVAAIPFTPITGVRLLTSDPEAKLLLINGIQQVLQKNNMSSAHVLFPDDSSTMAFKQAGWMQRHGVQFRWHNLGYADFDDFLGQLSHDKRKKIRQERKKIAASGVECKPIKGAEITAEQWDFFYQCYENTYLEHRSTPYLTRDFFKIIGSSMSQHILLIIAYLDNQPIAAALNIYDINTLYGRYWGALCYVPNLHFELCYYQAQEFCIAEGIVYFEGGAQGEHKLARGFTARPTCSFHSIAHSGFAAAIQDFVTQESAGLAVYTNELDERAPFKSNS</sequence>
<gene>
    <name evidence="1" type="ordered locus">Mmol_1860</name>
</gene>
<dbReference type="Gene3D" id="3.40.630.30">
    <property type="match status" value="1"/>
</dbReference>
<dbReference type="InterPro" id="IPR007434">
    <property type="entry name" value="FemAB-like"/>
</dbReference>
<evidence type="ECO:0000313" key="1">
    <source>
        <dbReference type="EMBL" id="ACT48763.1"/>
    </source>
</evidence>
<dbReference type="OrthoDB" id="9776898at2"/>
<dbReference type="KEGG" id="mmb:Mmol_1860"/>
<dbReference type="EMBL" id="CP001672">
    <property type="protein sequence ID" value="ACT48763.1"/>
    <property type="molecule type" value="Genomic_DNA"/>
</dbReference>
<dbReference type="Proteomes" id="UP000002742">
    <property type="component" value="Chromosome"/>
</dbReference>
<dbReference type="InterPro" id="IPR016181">
    <property type="entry name" value="Acyl_CoA_acyltransferase"/>
</dbReference>
<dbReference type="STRING" id="583345.Mmol_1860"/>
<proteinExistence type="predicted"/>
<dbReference type="HOGENOM" id="CLU_036032_1_0_4"/>
<dbReference type="SUPFAM" id="SSF55729">
    <property type="entry name" value="Acyl-CoA N-acyltransferases (Nat)"/>
    <property type="match status" value="1"/>
</dbReference>
<dbReference type="PANTHER" id="PTHR47017:SF1">
    <property type="entry name" value="ACYL-COA"/>
    <property type="match status" value="1"/>
</dbReference>
<protein>
    <recommendedName>
        <fullName evidence="3">GNAT family N-acetyltransferase</fullName>
    </recommendedName>
</protein>
<dbReference type="Pfam" id="PF04339">
    <property type="entry name" value="FemAB_like"/>
    <property type="match status" value="1"/>
</dbReference>